<comment type="caution">
    <text evidence="3">The sequence shown here is derived from an EMBL/GenBank/DDBJ whole genome shotgun (WGS) entry which is preliminary data.</text>
</comment>
<feature type="domain" description="DNA helicase Pif1-like DEAD-box helicase" evidence="2">
    <location>
        <begin position="103"/>
        <end position="154"/>
    </location>
</feature>
<organism evidence="3 4">
    <name type="scientific">Senna tora</name>
    <dbReference type="NCBI Taxonomy" id="362788"/>
    <lineage>
        <taxon>Eukaryota</taxon>
        <taxon>Viridiplantae</taxon>
        <taxon>Streptophyta</taxon>
        <taxon>Embryophyta</taxon>
        <taxon>Tracheophyta</taxon>
        <taxon>Spermatophyta</taxon>
        <taxon>Magnoliopsida</taxon>
        <taxon>eudicotyledons</taxon>
        <taxon>Gunneridae</taxon>
        <taxon>Pentapetalae</taxon>
        <taxon>rosids</taxon>
        <taxon>fabids</taxon>
        <taxon>Fabales</taxon>
        <taxon>Fabaceae</taxon>
        <taxon>Caesalpinioideae</taxon>
        <taxon>Cassia clade</taxon>
        <taxon>Senna</taxon>
    </lineage>
</organism>
<keyword evidence="1" id="KW-0233">DNA recombination</keyword>
<dbReference type="AlphaFoldDB" id="A0A834TQH4"/>
<evidence type="ECO:0000313" key="4">
    <source>
        <dbReference type="Proteomes" id="UP000634136"/>
    </source>
</evidence>
<dbReference type="GO" id="GO:0043139">
    <property type="term" value="F:5'-3' DNA helicase activity"/>
    <property type="evidence" value="ECO:0007669"/>
    <property type="project" value="UniProtKB-EC"/>
</dbReference>
<keyword evidence="1" id="KW-0227">DNA damage</keyword>
<dbReference type="GO" id="GO:0006281">
    <property type="term" value="P:DNA repair"/>
    <property type="evidence" value="ECO:0007669"/>
    <property type="project" value="UniProtKB-KW"/>
</dbReference>
<proteinExistence type="inferred from homology"/>
<keyword evidence="1" id="KW-0067">ATP-binding</keyword>
<sequence>MSRIYPAGERLQIHTPNMQRVQFNEYQSVYEIVGNERNTRTQLTEYFRMNRVDPEARNYLYIEFPQHYTWVKNPLEWKRRRSHKKAQTPMTHHYGILIDDPEVIPNGSKTQMTNASIVNSRLWRHFEVLHLKQNMRSRNDQGFSEWLLRVGDGIESVIENDMIKVPPDMGIPWEGEYPLNDLIDRVFPDLSRHMNDSSYMVERAILTLTNEEVDRLNDRIIAKHP</sequence>
<accession>A0A834TQH4</accession>
<keyword evidence="4" id="KW-1185">Reference proteome</keyword>
<dbReference type="EMBL" id="JAAIUW010000006">
    <property type="protein sequence ID" value="KAF7826335.1"/>
    <property type="molecule type" value="Genomic_DNA"/>
</dbReference>
<name>A0A834TQH4_9FABA</name>
<gene>
    <name evidence="3" type="ORF">G2W53_017499</name>
</gene>
<evidence type="ECO:0000259" key="2">
    <source>
        <dbReference type="Pfam" id="PF05970"/>
    </source>
</evidence>
<keyword evidence="1" id="KW-0378">Hydrolase</keyword>
<dbReference type="Proteomes" id="UP000634136">
    <property type="component" value="Unassembled WGS sequence"/>
</dbReference>
<comment type="cofactor">
    <cofactor evidence="1">
        <name>Mg(2+)</name>
        <dbReference type="ChEBI" id="CHEBI:18420"/>
    </cofactor>
</comment>
<dbReference type="GO" id="GO:0000723">
    <property type="term" value="P:telomere maintenance"/>
    <property type="evidence" value="ECO:0007669"/>
    <property type="project" value="InterPro"/>
</dbReference>
<protein>
    <recommendedName>
        <fullName evidence="1">ATP-dependent DNA helicase</fullName>
        <ecNumber evidence="1">5.6.2.3</ecNumber>
    </recommendedName>
</protein>
<dbReference type="PANTHER" id="PTHR10492">
    <property type="match status" value="1"/>
</dbReference>
<evidence type="ECO:0000256" key="1">
    <source>
        <dbReference type="RuleBase" id="RU363044"/>
    </source>
</evidence>
<keyword evidence="1 3" id="KW-0347">Helicase</keyword>
<dbReference type="Pfam" id="PF05970">
    <property type="entry name" value="PIF1"/>
    <property type="match status" value="1"/>
</dbReference>
<dbReference type="PANTHER" id="PTHR10492:SF101">
    <property type="entry name" value="ATP-DEPENDENT DNA HELICASE"/>
    <property type="match status" value="1"/>
</dbReference>
<evidence type="ECO:0000313" key="3">
    <source>
        <dbReference type="EMBL" id="KAF7826335.1"/>
    </source>
</evidence>
<dbReference type="OrthoDB" id="1430886at2759"/>
<keyword evidence="1" id="KW-0234">DNA repair</keyword>
<dbReference type="GO" id="GO:0006310">
    <property type="term" value="P:DNA recombination"/>
    <property type="evidence" value="ECO:0007669"/>
    <property type="project" value="UniProtKB-KW"/>
</dbReference>
<keyword evidence="1" id="KW-0547">Nucleotide-binding</keyword>
<comment type="similarity">
    <text evidence="1">Belongs to the helicase family.</text>
</comment>
<dbReference type="InterPro" id="IPR010285">
    <property type="entry name" value="DNA_helicase_pif1-like_DEAD"/>
</dbReference>
<dbReference type="EC" id="5.6.2.3" evidence="1"/>
<comment type="catalytic activity">
    <reaction evidence="1">
        <text>ATP + H2O = ADP + phosphate + H(+)</text>
        <dbReference type="Rhea" id="RHEA:13065"/>
        <dbReference type="ChEBI" id="CHEBI:15377"/>
        <dbReference type="ChEBI" id="CHEBI:15378"/>
        <dbReference type="ChEBI" id="CHEBI:30616"/>
        <dbReference type="ChEBI" id="CHEBI:43474"/>
        <dbReference type="ChEBI" id="CHEBI:456216"/>
        <dbReference type="EC" id="5.6.2.3"/>
    </reaction>
</comment>
<dbReference type="GO" id="GO:0005524">
    <property type="term" value="F:ATP binding"/>
    <property type="evidence" value="ECO:0007669"/>
    <property type="project" value="UniProtKB-KW"/>
</dbReference>
<dbReference type="GO" id="GO:0016787">
    <property type="term" value="F:hydrolase activity"/>
    <property type="evidence" value="ECO:0007669"/>
    <property type="project" value="UniProtKB-KW"/>
</dbReference>
<reference evidence="3" key="1">
    <citation type="submission" date="2020-09" db="EMBL/GenBank/DDBJ databases">
        <title>Genome-Enabled Discovery of Anthraquinone Biosynthesis in Senna tora.</title>
        <authorList>
            <person name="Kang S.-H."/>
            <person name="Pandey R.P."/>
            <person name="Lee C.-M."/>
            <person name="Sim J.-S."/>
            <person name="Jeong J.-T."/>
            <person name="Choi B.-S."/>
            <person name="Jung M."/>
            <person name="Ginzburg D."/>
            <person name="Zhao K."/>
            <person name="Won S.Y."/>
            <person name="Oh T.-J."/>
            <person name="Yu Y."/>
            <person name="Kim N.-H."/>
            <person name="Lee O.R."/>
            <person name="Lee T.-H."/>
            <person name="Bashyal P."/>
            <person name="Kim T.-S."/>
            <person name="Lee W.-H."/>
            <person name="Kawkins C."/>
            <person name="Kim C.-K."/>
            <person name="Kim J.S."/>
            <person name="Ahn B.O."/>
            <person name="Rhee S.Y."/>
            <person name="Sohng J.K."/>
        </authorList>
    </citation>
    <scope>NUCLEOTIDE SEQUENCE</scope>
    <source>
        <tissue evidence="3">Leaf</tissue>
    </source>
</reference>